<evidence type="ECO:0000313" key="2">
    <source>
        <dbReference type="EMBL" id="KIA64256.1"/>
    </source>
</evidence>
<proteinExistence type="predicted"/>
<name>A0ABR4ZG63_9NOCA</name>
<organism evidence="2 3">
    <name type="scientific">Nocardia vulneris</name>
    <dbReference type="NCBI Taxonomy" id="1141657"/>
    <lineage>
        <taxon>Bacteria</taxon>
        <taxon>Bacillati</taxon>
        <taxon>Actinomycetota</taxon>
        <taxon>Actinomycetes</taxon>
        <taxon>Mycobacteriales</taxon>
        <taxon>Nocardiaceae</taxon>
        <taxon>Nocardia</taxon>
    </lineage>
</organism>
<keyword evidence="3" id="KW-1185">Reference proteome</keyword>
<reference evidence="2 3" key="1">
    <citation type="journal article" date="2014" name="Int. J. Syst. Evol. Microbiol.">
        <title>Nocardia vulneris sp. nov., isolated from wounds of human patients in North America.</title>
        <authorList>
            <person name="Lasker B.A."/>
            <person name="Bell M."/>
            <person name="Klenk H.P."/>
            <person name="Sproer C."/>
            <person name="Schumann C."/>
            <person name="Schumann P."/>
            <person name="Brown J.M."/>
        </authorList>
    </citation>
    <scope>NUCLEOTIDE SEQUENCE [LARGE SCALE GENOMIC DNA]</scope>
    <source>
        <strain evidence="2 3">W9851</strain>
    </source>
</reference>
<evidence type="ECO:0000313" key="3">
    <source>
        <dbReference type="Proteomes" id="UP000031364"/>
    </source>
</evidence>
<evidence type="ECO:0000256" key="1">
    <source>
        <dbReference type="SAM" id="MobiDB-lite"/>
    </source>
</evidence>
<dbReference type="EMBL" id="JNFP01000015">
    <property type="protein sequence ID" value="KIA64256.1"/>
    <property type="molecule type" value="Genomic_DNA"/>
</dbReference>
<accession>A0ABR4ZG63</accession>
<protein>
    <submittedName>
        <fullName evidence="2">Uncharacterized protein</fullName>
    </submittedName>
</protein>
<gene>
    <name evidence="2" type="ORF">FG87_14965</name>
</gene>
<comment type="caution">
    <text evidence="2">The sequence shown here is derived from an EMBL/GenBank/DDBJ whole genome shotgun (WGS) entry which is preliminary data.</text>
</comment>
<sequence>MPKTMTARKLSICNHAARNSTVAAGVTSLLAKSAHGRIGYALLSRAPANRPGDGGRPDTSGQPLARSRCGTAHRGIE</sequence>
<dbReference type="Proteomes" id="UP000031364">
    <property type="component" value="Unassembled WGS sequence"/>
</dbReference>
<feature type="region of interest" description="Disordered" evidence="1">
    <location>
        <begin position="45"/>
        <end position="77"/>
    </location>
</feature>